<dbReference type="Proteomes" id="UP001281147">
    <property type="component" value="Unassembled WGS sequence"/>
</dbReference>
<dbReference type="EMBL" id="JAUTXU010000039">
    <property type="protein sequence ID" value="KAK3717038.1"/>
    <property type="molecule type" value="Genomic_DNA"/>
</dbReference>
<comment type="caution">
    <text evidence="1">The sequence shown here is derived from an EMBL/GenBank/DDBJ whole genome shotgun (WGS) entry which is preliminary data.</text>
</comment>
<sequence length="465" mass="49668">MEPKQHDRRQYHDAPQVVVDRDSAPEPATYSSLPEAWNGLRRDGLLGVYATGAEYYDPAPGDYSQHDKREDIAEVTESTPPSPTRRVCGLKRKTAVLICIALAIVVVVAVVVGAVLGTSNSSSKSTSPKPSSSAFPTPSPLPVLSGTGIGAIAEDVQGRQFGYYQDDEGSIVEAEIKDGSWQSPDGESTAQSIVAKSVEQGSPLAALSWSWLGADYRLVFFIDSVGRLTASNRTTVGGWSSPSTILTDDEVVSGSIGIEAYVVPGWMGQNALRVYYGATSYGIREVGWGSDNTFNDSQWSGIPAPAFLIGSDSHTGFAGTSFEERLNLYFRNRTTGGLTQWSFGYSDENAYGWQEVVSADIDTHPIAPGSDVTACTDSSGLDWVFYRTRKGELMKINSDSNSFSDPMHIAGSVSSLSKLQALCNDVDPADDGTGAVIYYQLEDNTGGMSSAHVAQDGAITSDIVL</sequence>
<reference evidence="1" key="1">
    <citation type="submission" date="2023-07" db="EMBL/GenBank/DDBJ databases">
        <title>Black Yeasts Isolated from many extreme environments.</title>
        <authorList>
            <person name="Coleine C."/>
            <person name="Stajich J.E."/>
            <person name="Selbmann L."/>
        </authorList>
    </citation>
    <scope>NUCLEOTIDE SEQUENCE</scope>
    <source>
        <strain evidence="1">CCFEE 5714</strain>
    </source>
</reference>
<gene>
    <name evidence="1" type="ORF">LTR37_006093</name>
</gene>
<organism evidence="1 2">
    <name type="scientific">Vermiconidia calcicola</name>
    <dbReference type="NCBI Taxonomy" id="1690605"/>
    <lineage>
        <taxon>Eukaryota</taxon>
        <taxon>Fungi</taxon>
        <taxon>Dikarya</taxon>
        <taxon>Ascomycota</taxon>
        <taxon>Pezizomycotina</taxon>
        <taxon>Dothideomycetes</taxon>
        <taxon>Dothideomycetidae</taxon>
        <taxon>Mycosphaerellales</taxon>
        <taxon>Extremaceae</taxon>
        <taxon>Vermiconidia</taxon>
    </lineage>
</organism>
<protein>
    <submittedName>
        <fullName evidence="1">Uncharacterized protein</fullName>
    </submittedName>
</protein>
<name>A0ACC3NJ38_9PEZI</name>
<accession>A0ACC3NJ38</accession>
<evidence type="ECO:0000313" key="2">
    <source>
        <dbReference type="Proteomes" id="UP001281147"/>
    </source>
</evidence>
<evidence type="ECO:0000313" key="1">
    <source>
        <dbReference type="EMBL" id="KAK3717038.1"/>
    </source>
</evidence>
<keyword evidence="2" id="KW-1185">Reference proteome</keyword>
<proteinExistence type="predicted"/>